<dbReference type="OrthoDB" id="838800at2759"/>
<dbReference type="GO" id="GO:0038023">
    <property type="term" value="F:signaling receptor activity"/>
    <property type="evidence" value="ECO:0007669"/>
    <property type="project" value="InterPro"/>
</dbReference>
<dbReference type="GO" id="GO:0004864">
    <property type="term" value="F:protein phosphatase inhibitor activity"/>
    <property type="evidence" value="ECO:0007669"/>
    <property type="project" value="InterPro"/>
</dbReference>
<gene>
    <name evidence="6" type="ORF">MANES_15G130100v8</name>
</gene>
<evidence type="ECO:0000313" key="6">
    <source>
        <dbReference type="EMBL" id="OAY29251.1"/>
    </source>
</evidence>
<evidence type="ECO:0000259" key="5">
    <source>
        <dbReference type="SMART" id="SM01037"/>
    </source>
</evidence>
<accession>A0A2C9UFE3</accession>
<dbReference type="Proteomes" id="UP000091857">
    <property type="component" value="Chromosome 15"/>
</dbReference>
<dbReference type="GO" id="GO:0010427">
    <property type="term" value="F:abscisic acid binding"/>
    <property type="evidence" value="ECO:0007669"/>
    <property type="project" value="InterPro"/>
</dbReference>
<protein>
    <recommendedName>
        <fullName evidence="5">Bet v I/Major latex protein domain-containing protein</fullName>
    </recommendedName>
</protein>
<comment type="caution">
    <text evidence="6">The sequence shown here is derived from an EMBL/GenBank/DDBJ whole genome shotgun (WGS) entry which is preliminary data.</text>
</comment>
<keyword evidence="3" id="KW-0568">Pathogenesis-related protein</keyword>
<dbReference type="Gene3D" id="3.30.530.20">
    <property type="match status" value="1"/>
</dbReference>
<evidence type="ECO:0000313" key="7">
    <source>
        <dbReference type="Proteomes" id="UP000091857"/>
    </source>
</evidence>
<dbReference type="CDD" id="cd07816">
    <property type="entry name" value="Bet_v1-like"/>
    <property type="match status" value="1"/>
</dbReference>
<dbReference type="OMA" id="FWISIST"/>
<evidence type="ECO:0000256" key="4">
    <source>
        <dbReference type="ARBA" id="ARBA00038242"/>
    </source>
</evidence>
<organism evidence="6 7">
    <name type="scientific">Manihot esculenta</name>
    <name type="common">Cassava</name>
    <name type="synonym">Jatropha manihot</name>
    <dbReference type="NCBI Taxonomy" id="3983"/>
    <lineage>
        <taxon>Eukaryota</taxon>
        <taxon>Viridiplantae</taxon>
        <taxon>Streptophyta</taxon>
        <taxon>Embryophyta</taxon>
        <taxon>Tracheophyta</taxon>
        <taxon>Spermatophyta</taxon>
        <taxon>Magnoliopsida</taxon>
        <taxon>eudicotyledons</taxon>
        <taxon>Gunneridae</taxon>
        <taxon>Pentapetalae</taxon>
        <taxon>rosids</taxon>
        <taxon>fabids</taxon>
        <taxon>Malpighiales</taxon>
        <taxon>Euphorbiaceae</taxon>
        <taxon>Crotonoideae</taxon>
        <taxon>Manihoteae</taxon>
        <taxon>Manihot</taxon>
    </lineage>
</organism>
<reference evidence="7" key="1">
    <citation type="journal article" date="2016" name="Nat. Biotechnol.">
        <title>Sequencing wild and cultivated cassava and related species reveals extensive interspecific hybridization and genetic diversity.</title>
        <authorList>
            <person name="Bredeson J.V."/>
            <person name="Lyons J.B."/>
            <person name="Prochnik S.E."/>
            <person name="Wu G.A."/>
            <person name="Ha C.M."/>
            <person name="Edsinger-Gonzales E."/>
            <person name="Grimwood J."/>
            <person name="Schmutz J."/>
            <person name="Rabbi I.Y."/>
            <person name="Egesi C."/>
            <person name="Nauluvula P."/>
            <person name="Lebot V."/>
            <person name="Ndunguru J."/>
            <person name="Mkamilo G."/>
            <person name="Bart R.S."/>
            <person name="Setter T.L."/>
            <person name="Gleadow R.M."/>
            <person name="Kulakow P."/>
            <person name="Ferguson M.E."/>
            <person name="Rounsley S."/>
            <person name="Rokhsar D.S."/>
        </authorList>
    </citation>
    <scope>NUCLEOTIDE SEQUENCE [LARGE SCALE GENOMIC DNA]</scope>
    <source>
        <strain evidence="7">cv. AM560-2</strain>
    </source>
</reference>
<dbReference type="EMBL" id="CM004401">
    <property type="protein sequence ID" value="OAY29251.1"/>
    <property type="molecule type" value="Genomic_DNA"/>
</dbReference>
<dbReference type="PRINTS" id="PR00634">
    <property type="entry name" value="BETALLERGEN"/>
</dbReference>
<sequence>MAKIEKMEVKTQIKSSSDKFFEILRSKTYLLPKICPEIINDIQTIQGDWGTIGSVRQWTYVAGNCEKIKERIEAIDEKTRSITFNFLEGDVLNYYKSYKASLEVTTMDEVSLAKWTLEYEKKDDHIPPPHKYLELLANFNKAVDSYLLKTKA</sequence>
<dbReference type="PANTHER" id="PTHR31338">
    <property type="entry name" value="POLYKETIDE CYCLASE/DEHYDRASE AND LIPID TRANSPORT SUPERFAMILY PROTEIN"/>
    <property type="match status" value="1"/>
</dbReference>
<dbReference type="InterPro" id="IPR000916">
    <property type="entry name" value="Bet_v_I/MLP"/>
</dbReference>
<keyword evidence="2" id="KW-0611">Plant defense</keyword>
<dbReference type="FunFam" id="3.30.530.20:FF:000007">
    <property type="entry name" value="Major pollen allergen Bet v 1-A"/>
    <property type="match status" value="1"/>
</dbReference>
<dbReference type="GO" id="GO:0009738">
    <property type="term" value="P:abscisic acid-activated signaling pathway"/>
    <property type="evidence" value="ECO:0007669"/>
    <property type="project" value="InterPro"/>
</dbReference>
<dbReference type="SMART" id="SM01037">
    <property type="entry name" value="Bet_v_1"/>
    <property type="match status" value="1"/>
</dbReference>
<dbReference type="Gramene" id="Manes.15G130100.1.v8.1">
    <property type="protein sequence ID" value="Manes.15G130100.1.v8.1.CDS"/>
    <property type="gene ID" value="Manes.15G130100.v8.1"/>
</dbReference>
<dbReference type="Pfam" id="PF00407">
    <property type="entry name" value="Bet_v_1"/>
    <property type="match status" value="1"/>
</dbReference>
<dbReference type="GO" id="GO:0006952">
    <property type="term" value="P:defense response"/>
    <property type="evidence" value="ECO:0007669"/>
    <property type="project" value="UniProtKB-KW"/>
</dbReference>
<feature type="domain" description="Bet v I/Major latex protein" evidence="5">
    <location>
        <begin position="2"/>
        <end position="150"/>
    </location>
</feature>
<evidence type="ECO:0000256" key="3">
    <source>
        <dbReference type="ARBA" id="ARBA00023265"/>
    </source>
</evidence>
<evidence type="ECO:0000256" key="2">
    <source>
        <dbReference type="ARBA" id="ARBA00022821"/>
    </source>
</evidence>
<evidence type="ECO:0000256" key="1">
    <source>
        <dbReference type="ARBA" id="ARBA00009744"/>
    </source>
</evidence>
<dbReference type="PANTHER" id="PTHR31338:SF16">
    <property type="entry name" value="POLYKETIDE CYCLASE_DEHYDRASE AND LIPID TRANSPORT SUPERFAMILY PROTEIN"/>
    <property type="match status" value="1"/>
</dbReference>
<keyword evidence="7" id="KW-1185">Reference proteome</keyword>
<dbReference type="SUPFAM" id="SSF55961">
    <property type="entry name" value="Bet v1-like"/>
    <property type="match status" value="1"/>
</dbReference>
<name>A0A2C9UFE3_MANES</name>
<comment type="similarity">
    <text evidence="1">Belongs to the BetVI family.</text>
</comment>
<dbReference type="AlphaFoldDB" id="A0A2C9UFE3"/>
<dbReference type="InterPro" id="IPR024949">
    <property type="entry name" value="Bet_v_I_allergen"/>
</dbReference>
<dbReference type="InterPro" id="IPR052006">
    <property type="entry name" value="MLP-like"/>
</dbReference>
<comment type="similarity">
    <text evidence="4">Belongs to the MLP family.</text>
</comment>
<proteinExistence type="inferred from homology"/>
<dbReference type="STRING" id="3983.A0A2C9UFE3"/>
<dbReference type="InterPro" id="IPR023393">
    <property type="entry name" value="START-like_dom_sf"/>
</dbReference>